<evidence type="ECO:0000256" key="1">
    <source>
        <dbReference type="ARBA" id="ARBA00001946"/>
    </source>
</evidence>
<dbReference type="PANTHER" id="PTHR31609:SF1">
    <property type="entry name" value="CARBOHYDRATE DEACETYLASE"/>
    <property type="match status" value="1"/>
</dbReference>
<protein>
    <submittedName>
        <fullName evidence="6">Polysaccharide deacetylase family protein</fullName>
    </submittedName>
</protein>
<keyword evidence="3" id="KW-0378">Hydrolase</keyword>
<accession>A0ABW0R489</accession>
<sequence>MNTAVQMGYSSQDRLLIVNADDYGLCRSTNEGIIQLLSENAVGSATIMMTCPWSSDAAASILQQAPTADVGVHWTLTSEWKAYRWGPLSRKHPTDTLTGQDGWFPATIADIEKGADPEQVRAELIAQTEAALAAGLVLTHADNHMGSLYGFNTGHDFLQVAFDVCAMYGLPFRLPRLLYSAGGRKIPWELQQRAKLRTRQAEDRGIVLPDYVTGPEFRLEPGETYGKMKASGIAMLRGLLPGVTEWISHPSTVTEELRSFHGAPDKRGMELMFWRDPEVRQALDEENIVMIGWRDLQRLQASLSI</sequence>
<dbReference type="CDD" id="cd10802">
    <property type="entry name" value="YdjC_TTHB029_like"/>
    <property type="match status" value="1"/>
</dbReference>
<proteinExistence type="predicted"/>
<evidence type="ECO:0000313" key="6">
    <source>
        <dbReference type="EMBL" id="MFC5531951.1"/>
    </source>
</evidence>
<dbReference type="Pfam" id="PF04794">
    <property type="entry name" value="YdjC"/>
    <property type="match status" value="1"/>
</dbReference>
<reference evidence="7" key="1">
    <citation type="journal article" date="2019" name="Int. J. Syst. Evol. Microbiol.">
        <title>The Global Catalogue of Microorganisms (GCM) 10K type strain sequencing project: providing services to taxonomists for standard genome sequencing and annotation.</title>
        <authorList>
            <consortium name="The Broad Institute Genomics Platform"/>
            <consortium name="The Broad Institute Genome Sequencing Center for Infectious Disease"/>
            <person name="Wu L."/>
            <person name="Ma J."/>
        </authorList>
    </citation>
    <scope>NUCLEOTIDE SEQUENCE [LARGE SCALE GENOMIC DNA]</scope>
    <source>
        <strain evidence="7">CGMCC 1.18578</strain>
    </source>
</reference>
<dbReference type="InterPro" id="IPR006879">
    <property type="entry name" value="YdjC-like"/>
</dbReference>
<dbReference type="SUPFAM" id="SSF88713">
    <property type="entry name" value="Glycoside hydrolase/deacetylase"/>
    <property type="match status" value="1"/>
</dbReference>
<keyword evidence="4" id="KW-0460">Magnesium</keyword>
<name>A0ABW0R489_9BACL</name>
<comment type="cofactor">
    <cofactor evidence="1">
        <name>Mg(2+)</name>
        <dbReference type="ChEBI" id="CHEBI:18420"/>
    </cofactor>
</comment>
<keyword evidence="7" id="KW-1185">Reference proteome</keyword>
<gene>
    <name evidence="6" type="ORF">ACFPQ4_21255</name>
</gene>
<dbReference type="RefSeq" id="WP_378113908.1">
    <property type="nucleotide sequence ID" value="NZ_JBHSNC010000056.1"/>
</dbReference>
<keyword evidence="5" id="KW-0119">Carbohydrate metabolism</keyword>
<dbReference type="Gene3D" id="3.20.20.370">
    <property type="entry name" value="Glycoside hydrolase/deacetylase"/>
    <property type="match status" value="1"/>
</dbReference>
<evidence type="ECO:0000313" key="7">
    <source>
        <dbReference type="Proteomes" id="UP001596108"/>
    </source>
</evidence>
<comment type="caution">
    <text evidence="6">The sequence shown here is derived from an EMBL/GenBank/DDBJ whole genome shotgun (WGS) entry which is preliminary data.</text>
</comment>
<dbReference type="PANTHER" id="PTHR31609">
    <property type="entry name" value="YDJC DEACETYLASE FAMILY MEMBER"/>
    <property type="match status" value="1"/>
</dbReference>
<evidence type="ECO:0000256" key="4">
    <source>
        <dbReference type="ARBA" id="ARBA00022842"/>
    </source>
</evidence>
<keyword evidence="2" id="KW-0479">Metal-binding</keyword>
<dbReference type="InterPro" id="IPR011330">
    <property type="entry name" value="Glyco_hydro/deAcase_b/a-brl"/>
</dbReference>
<dbReference type="Proteomes" id="UP001596108">
    <property type="component" value="Unassembled WGS sequence"/>
</dbReference>
<dbReference type="EMBL" id="JBHSNC010000056">
    <property type="protein sequence ID" value="MFC5531951.1"/>
    <property type="molecule type" value="Genomic_DNA"/>
</dbReference>
<evidence type="ECO:0000256" key="2">
    <source>
        <dbReference type="ARBA" id="ARBA00022723"/>
    </source>
</evidence>
<evidence type="ECO:0000256" key="5">
    <source>
        <dbReference type="ARBA" id="ARBA00023277"/>
    </source>
</evidence>
<evidence type="ECO:0000256" key="3">
    <source>
        <dbReference type="ARBA" id="ARBA00022801"/>
    </source>
</evidence>
<organism evidence="6 7">
    <name type="scientific">Cohnella yongneupensis</name>
    <dbReference type="NCBI Taxonomy" id="425006"/>
    <lineage>
        <taxon>Bacteria</taxon>
        <taxon>Bacillati</taxon>
        <taxon>Bacillota</taxon>
        <taxon>Bacilli</taxon>
        <taxon>Bacillales</taxon>
        <taxon>Paenibacillaceae</taxon>
        <taxon>Cohnella</taxon>
    </lineage>
</organism>